<dbReference type="RefSeq" id="XP_024362764.1">
    <property type="nucleotide sequence ID" value="XM_024506996.2"/>
</dbReference>
<dbReference type="EMBL" id="ABEU02000023">
    <property type="protein sequence ID" value="PNR28955.1"/>
    <property type="molecule type" value="Genomic_DNA"/>
</dbReference>
<feature type="transmembrane region" description="Helical" evidence="7">
    <location>
        <begin position="226"/>
        <end position="242"/>
    </location>
</feature>
<proteinExistence type="inferred from homology"/>
<evidence type="ECO:0000256" key="5">
    <source>
        <dbReference type="ARBA" id="ARBA00023136"/>
    </source>
</evidence>
<accession>A0A2K1II50</accession>
<dbReference type="EnsemblPlants" id="Pp3c23_5560V3.1">
    <property type="protein sequence ID" value="Pp3c23_5560V3.1"/>
    <property type="gene ID" value="Pp3c23_5560"/>
</dbReference>
<feature type="transmembrane region" description="Helical" evidence="7">
    <location>
        <begin position="202"/>
        <end position="219"/>
    </location>
</feature>
<dbReference type="InterPro" id="IPR005349">
    <property type="entry name" value="TMEM14"/>
</dbReference>
<dbReference type="Gramene" id="Pp3c23_5560V3.1">
    <property type="protein sequence ID" value="Pp3c23_5560V3.1"/>
    <property type="gene ID" value="Pp3c23_5560"/>
</dbReference>
<dbReference type="STRING" id="3218.A0A2K1II50"/>
<dbReference type="Proteomes" id="UP000006727">
    <property type="component" value="Chromosome 23"/>
</dbReference>
<feature type="region of interest" description="Disordered" evidence="6">
    <location>
        <begin position="156"/>
        <end position="186"/>
    </location>
</feature>
<feature type="compositionally biased region" description="Gly residues" evidence="6">
    <location>
        <begin position="159"/>
        <end position="177"/>
    </location>
</feature>
<dbReference type="Gramene" id="Pp3c23_5560V3.2">
    <property type="protein sequence ID" value="Pp3c23_5560V3.2"/>
    <property type="gene ID" value="Pp3c23_5560"/>
</dbReference>
<gene>
    <name evidence="9" type="primary">LOC112276042</name>
    <name evidence="8" type="ORF">PHYPA_027647</name>
</gene>
<keyword evidence="10" id="KW-1185">Reference proteome</keyword>
<evidence type="ECO:0000313" key="9">
    <source>
        <dbReference type="EnsemblPlants" id="Pp3c23_5560V3.1"/>
    </source>
</evidence>
<dbReference type="EnsemblPlants" id="Pp3c23_5560V3.2">
    <property type="protein sequence ID" value="Pp3c23_5560V3.2"/>
    <property type="gene ID" value="Pp3c23_5560"/>
</dbReference>
<dbReference type="GeneID" id="112276042"/>
<keyword evidence="5 7" id="KW-0472">Membrane</keyword>
<comment type="subcellular location">
    <subcellularLocation>
        <location evidence="1">Membrane</location>
    </subcellularLocation>
</comment>
<evidence type="ECO:0000313" key="8">
    <source>
        <dbReference type="EMBL" id="PNR28955.1"/>
    </source>
</evidence>
<protein>
    <submittedName>
        <fullName evidence="8 9">Uncharacterized protein</fullName>
    </submittedName>
</protein>
<evidence type="ECO:0000256" key="4">
    <source>
        <dbReference type="ARBA" id="ARBA00022989"/>
    </source>
</evidence>
<dbReference type="AlphaFoldDB" id="A0A2K1II50"/>
<dbReference type="PANTHER" id="PTHR12668">
    <property type="entry name" value="TRANSMEMBRANE PROTEIN 14, 15"/>
    <property type="match status" value="1"/>
</dbReference>
<feature type="region of interest" description="Disordered" evidence="6">
    <location>
        <begin position="78"/>
        <end position="110"/>
    </location>
</feature>
<evidence type="ECO:0000313" key="10">
    <source>
        <dbReference type="Proteomes" id="UP000006727"/>
    </source>
</evidence>
<feature type="transmembrane region" description="Helical" evidence="7">
    <location>
        <begin position="248"/>
        <end position="265"/>
    </location>
</feature>
<dbReference type="PaxDb" id="3218-PP1S16_27V6.1"/>
<dbReference type="InterPro" id="IPR044890">
    <property type="entry name" value="TMEM14_sf"/>
</dbReference>
<dbReference type="GO" id="GO:0009706">
    <property type="term" value="C:chloroplast inner membrane"/>
    <property type="evidence" value="ECO:0000318"/>
    <property type="project" value="GO_Central"/>
</dbReference>
<dbReference type="PANTHER" id="PTHR12668:SF37">
    <property type="entry name" value="PROTEIN FATTY ACID EXPORT 2, CHLOROPLASTIC"/>
    <property type="match status" value="1"/>
</dbReference>
<evidence type="ECO:0000256" key="6">
    <source>
        <dbReference type="SAM" id="MobiDB-lite"/>
    </source>
</evidence>
<feature type="transmembrane region" description="Helical" evidence="7">
    <location>
        <begin position="277"/>
        <end position="298"/>
    </location>
</feature>
<dbReference type="GO" id="GO:0015908">
    <property type="term" value="P:fatty acid transport"/>
    <property type="evidence" value="ECO:0000318"/>
    <property type="project" value="GO_Central"/>
</dbReference>
<keyword evidence="4 7" id="KW-1133">Transmembrane helix</keyword>
<sequence length="301" mass="30525">MVMALATTAAVTLPSSSFVPLASGVGLSPQALFLPSLSSTLSGKRIGLRSRKSSGVVASHPSYGIPSYGAPFPYQTPGAVKNPSGGSRPAETIPNPSFGDKSRPDFQWNYRSPADYSAPVNFQTPRAYGAPHAYGPSKAELGDSGATFEDIKKAEKDAVGGGDGGDGDGGSGGSGGRGDGDDGADGEGAKKKLAGLSLSQKLTLAYAILVGVGGIMGYAKSGSNNSLMAGGGSALILYYVFMNLPTKPIMSSVIGLGISGLLLFVMGSRYQESGKVFPAGVVSLYSLVMAGGYIHGIMRGH</sequence>
<evidence type="ECO:0000256" key="1">
    <source>
        <dbReference type="ARBA" id="ARBA00004370"/>
    </source>
</evidence>
<comment type="similarity">
    <text evidence="2">Belongs to the TMEM14 family.</text>
</comment>
<evidence type="ECO:0000256" key="3">
    <source>
        <dbReference type="ARBA" id="ARBA00022692"/>
    </source>
</evidence>
<dbReference type="Gene3D" id="1.10.10.1740">
    <property type="entry name" value="Transmembrane protein 14-like"/>
    <property type="match status" value="1"/>
</dbReference>
<reference evidence="9" key="3">
    <citation type="submission" date="2020-12" db="UniProtKB">
        <authorList>
            <consortium name="EnsemblPlants"/>
        </authorList>
    </citation>
    <scope>IDENTIFICATION</scope>
</reference>
<name>A0A2K1II50_PHYPA</name>
<dbReference type="Pfam" id="PF03647">
    <property type="entry name" value="Tmemb_14"/>
    <property type="match status" value="1"/>
</dbReference>
<organism evidence="8">
    <name type="scientific">Physcomitrium patens</name>
    <name type="common">Spreading-leaved earth moss</name>
    <name type="synonym">Physcomitrella patens</name>
    <dbReference type="NCBI Taxonomy" id="3218"/>
    <lineage>
        <taxon>Eukaryota</taxon>
        <taxon>Viridiplantae</taxon>
        <taxon>Streptophyta</taxon>
        <taxon>Embryophyta</taxon>
        <taxon>Bryophyta</taxon>
        <taxon>Bryophytina</taxon>
        <taxon>Bryopsida</taxon>
        <taxon>Funariidae</taxon>
        <taxon>Funariales</taxon>
        <taxon>Funariaceae</taxon>
        <taxon>Physcomitrium</taxon>
    </lineage>
</organism>
<dbReference type="OrthoDB" id="5620at2759"/>
<dbReference type="GO" id="GO:0015245">
    <property type="term" value="F:fatty acid transmembrane transporter activity"/>
    <property type="evidence" value="ECO:0000318"/>
    <property type="project" value="GO_Central"/>
</dbReference>
<evidence type="ECO:0000256" key="2">
    <source>
        <dbReference type="ARBA" id="ARBA00007590"/>
    </source>
</evidence>
<keyword evidence="3 7" id="KW-0812">Transmembrane</keyword>
<evidence type="ECO:0000256" key="7">
    <source>
        <dbReference type="SAM" id="Phobius"/>
    </source>
</evidence>
<reference evidence="8 10" key="1">
    <citation type="journal article" date="2008" name="Science">
        <title>The Physcomitrella genome reveals evolutionary insights into the conquest of land by plants.</title>
        <authorList>
            <person name="Rensing S."/>
            <person name="Lang D."/>
            <person name="Zimmer A."/>
            <person name="Terry A."/>
            <person name="Salamov A."/>
            <person name="Shapiro H."/>
            <person name="Nishiyama T."/>
            <person name="Perroud P.-F."/>
            <person name="Lindquist E."/>
            <person name="Kamisugi Y."/>
            <person name="Tanahashi T."/>
            <person name="Sakakibara K."/>
            <person name="Fujita T."/>
            <person name="Oishi K."/>
            <person name="Shin-I T."/>
            <person name="Kuroki Y."/>
            <person name="Toyoda A."/>
            <person name="Suzuki Y."/>
            <person name="Hashimoto A."/>
            <person name="Yamaguchi K."/>
            <person name="Sugano A."/>
            <person name="Kohara Y."/>
            <person name="Fujiyama A."/>
            <person name="Anterola A."/>
            <person name="Aoki S."/>
            <person name="Ashton N."/>
            <person name="Barbazuk W.B."/>
            <person name="Barker E."/>
            <person name="Bennetzen J."/>
            <person name="Bezanilla M."/>
            <person name="Blankenship R."/>
            <person name="Cho S.H."/>
            <person name="Dutcher S."/>
            <person name="Estelle M."/>
            <person name="Fawcett J.A."/>
            <person name="Gundlach H."/>
            <person name="Hanada K."/>
            <person name="Heyl A."/>
            <person name="Hicks K.A."/>
            <person name="Hugh J."/>
            <person name="Lohr M."/>
            <person name="Mayer K."/>
            <person name="Melkozernov A."/>
            <person name="Murata T."/>
            <person name="Nelson D."/>
            <person name="Pils B."/>
            <person name="Prigge M."/>
            <person name="Reiss B."/>
            <person name="Renner T."/>
            <person name="Rombauts S."/>
            <person name="Rushton P."/>
            <person name="Sanderfoot A."/>
            <person name="Schween G."/>
            <person name="Shiu S.-H."/>
            <person name="Stueber K."/>
            <person name="Theodoulou F.L."/>
            <person name="Tu H."/>
            <person name="Van de Peer Y."/>
            <person name="Verrier P.J."/>
            <person name="Waters E."/>
            <person name="Wood A."/>
            <person name="Yang L."/>
            <person name="Cove D."/>
            <person name="Cuming A."/>
            <person name="Hasebe M."/>
            <person name="Lucas S."/>
            <person name="Mishler D.B."/>
            <person name="Reski R."/>
            <person name="Grigoriev I."/>
            <person name="Quatrano R.S."/>
            <person name="Boore J.L."/>
        </authorList>
    </citation>
    <scope>NUCLEOTIDE SEQUENCE [LARGE SCALE GENOMIC DNA]</scope>
    <source>
        <strain evidence="9 10">cv. Gransden 2004</strain>
    </source>
</reference>
<reference evidence="8 10" key="2">
    <citation type="journal article" date="2018" name="Plant J.">
        <title>The Physcomitrella patens chromosome-scale assembly reveals moss genome structure and evolution.</title>
        <authorList>
            <person name="Lang D."/>
            <person name="Ullrich K.K."/>
            <person name="Murat F."/>
            <person name="Fuchs J."/>
            <person name="Jenkins J."/>
            <person name="Haas F.B."/>
            <person name="Piednoel M."/>
            <person name="Gundlach H."/>
            <person name="Van Bel M."/>
            <person name="Meyberg R."/>
            <person name="Vives C."/>
            <person name="Morata J."/>
            <person name="Symeonidi A."/>
            <person name="Hiss M."/>
            <person name="Muchero W."/>
            <person name="Kamisugi Y."/>
            <person name="Saleh O."/>
            <person name="Blanc G."/>
            <person name="Decker E.L."/>
            <person name="van Gessel N."/>
            <person name="Grimwood J."/>
            <person name="Hayes R.D."/>
            <person name="Graham S.W."/>
            <person name="Gunter L.E."/>
            <person name="McDaniel S.F."/>
            <person name="Hoernstein S.N.W."/>
            <person name="Larsson A."/>
            <person name="Li F.W."/>
            <person name="Perroud P.F."/>
            <person name="Phillips J."/>
            <person name="Ranjan P."/>
            <person name="Rokshar D.S."/>
            <person name="Rothfels C.J."/>
            <person name="Schneider L."/>
            <person name="Shu S."/>
            <person name="Stevenson D.W."/>
            <person name="Thummler F."/>
            <person name="Tillich M."/>
            <person name="Villarreal Aguilar J.C."/>
            <person name="Widiez T."/>
            <person name="Wong G.K."/>
            <person name="Wymore A."/>
            <person name="Zhang Y."/>
            <person name="Zimmer A.D."/>
            <person name="Quatrano R.S."/>
            <person name="Mayer K.F.X."/>
            <person name="Goodstein D."/>
            <person name="Casacuberta J.M."/>
            <person name="Vandepoele K."/>
            <person name="Reski R."/>
            <person name="Cuming A.C."/>
            <person name="Tuskan G.A."/>
            <person name="Maumus F."/>
            <person name="Salse J."/>
            <person name="Schmutz J."/>
            <person name="Rensing S.A."/>
        </authorList>
    </citation>
    <scope>NUCLEOTIDE SEQUENCE [LARGE SCALE GENOMIC DNA]</scope>
    <source>
        <strain evidence="9 10">cv. Gransden 2004</strain>
    </source>
</reference>